<evidence type="ECO:0000256" key="5">
    <source>
        <dbReference type="ARBA" id="ARBA00023157"/>
    </source>
</evidence>
<keyword evidence="4" id="KW-0677">Repeat</keyword>
<organism evidence="9 10">
    <name type="scientific">Python bivittatus</name>
    <name type="common">Burmese python</name>
    <name type="synonym">Python molurus bivittatus</name>
    <dbReference type="NCBI Taxonomy" id="176946"/>
    <lineage>
        <taxon>Eukaryota</taxon>
        <taxon>Metazoa</taxon>
        <taxon>Chordata</taxon>
        <taxon>Craniata</taxon>
        <taxon>Vertebrata</taxon>
        <taxon>Euteleostomi</taxon>
        <taxon>Lepidosauria</taxon>
        <taxon>Squamata</taxon>
        <taxon>Bifurcata</taxon>
        <taxon>Unidentata</taxon>
        <taxon>Episquamata</taxon>
        <taxon>Toxicofera</taxon>
        <taxon>Serpentes</taxon>
        <taxon>Henophidia</taxon>
        <taxon>Pythonidae</taxon>
        <taxon>Python</taxon>
    </lineage>
</organism>
<gene>
    <name evidence="10" type="primary">LOC103058289</name>
</gene>
<dbReference type="InterPro" id="IPR035976">
    <property type="entry name" value="Sushi/SCR/CCP_sf"/>
</dbReference>
<keyword evidence="9" id="KW-1185">Reference proteome</keyword>
<dbReference type="Pfam" id="PF00084">
    <property type="entry name" value="Sushi"/>
    <property type="match status" value="2"/>
</dbReference>
<dbReference type="AlphaFoldDB" id="A0A9F5IM62"/>
<dbReference type="Gene3D" id="2.10.70.10">
    <property type="entry name" value="Complement Module, domain 1"/>
    <property type="match status" value="2"/>
</dbReference>
<keyword evidence="2 6" id="KW-0768">Sushi</keyword>
<evidence type="ECO:0000256" key="3">
    <source>
        <dbReference type="ARBA" id="ARBA00022729"/>
    </source>
</evidence>
<comment type="caution">
    <text evidence="6">Lacks conserved residue(s) required for the propagation of feature annotation.</text>
</comment>
<feature type="chain" id="PRO_5039887624" evidence="7">
    <location>
        <begin position="30"/>
        <end position="238"/>
    </location>
</feature>
<keyword evidence="5 6" id="KW-1015">Disulfide bond</keyword>
<dbReference type="GeneID" id="103058289"/>
<evidence type="ECO:0000313" key="9">
    <source>
        <dbReference type="Proteomes" id="UP000695026"/>
    </source>
</evidence>
<feature type="domain" description="Sushi" evidence="8">
    <location>
        <begin position="30"/>
        <end position="89"/>
    </location>
</feature>
<keyword evidence="3 7" id="KW-0732">Signal</keyword>
<dbReference type="PANTHER" id="PTHR45785">
    <property type="entry name" value="COMPLEMENT FACTOR H-RELATED"/>
    <property type="match status" value="1"/>
</dbReference>
<proteinExistence type="predicted"/>
<feature type="disulfide bond" evidence="6">
    <location>
        <begin position="60"/>
        <end position="87"/>
    </location>
</feature>
<evidence type="ECO:0000256" key="2">
    <source>
        <dbReference type="ARBA" id="ARBA00022659"/>
    </source>
</evidence>
<feature type="disulfide bond" evidence="6">
    <location>
        <begin position="188"/>
        <end position="215"/>
    </location>
</feature>
<evidence type="ECO:0000256" key="6">
    <source>
        <dbReference type="PROSITE-ProRule" id="PRU00302"/>
    </source>
</evidence>
<sequence>MQRPPRELLRARHVLRVVTLLLLPQGSLVFDCEEPVVKHGIQVNRTANEYFHGDSATFICNIGYFLIGNYLIKCVKNNTWYPSVPSCRKISPRLCGAPIIRSGKVEPLKPCYGMGSTIVVYCHKNHCFPDETIEMKAQCEGYNLWYPRVPPCFFRTIPDTVQLYIHNGNIAHGEKEGYKPGDNITVNCNAGYALRGPSKIRYIGGKQWVPEIPTCSLSMYMICKHMLTLAILLYLCRK</sequence>
<dbReference type="InterPro" id="IPR051503">
    <property type="entry name" value="ComplSys_Reg/VirEntry_Med"/>
</dbReference>
<comment type="subcellular location">
    <subcellularLocation>
        <location evidence="1">Virion</location>
    </subcellularLocation>
</comment>
<evidence type="ECO:0000256" key="7">
    <source>
        <dbReference type="SAM" id="SignalP"/>
    </source>
</evidence>
<feature type="signal peptide" evidence="7">
    <location>
        <begin position="1"/>
        <end position="29"/>
    </location>
</feature>
<accession>A0A9F5IM62</accession>
<dbReference type="PROSITE" id="PS50923">
    <property type="entry name" value="SUSHI"/>
    <property type="match status" value="2"/>
</dbReference>
<dbReference type="SUPFAM" id="SSF57535">
    <property type="entry name" value="Complement control module/SCR domain"/>
    <property type="match status" value="3"/>
</dbReference>
<dbReference type="CDD" id="cd00033">
    <property type="entry name" value="CCP"/>
    <property type="match status" value="2"/>
</dbReference>
<dbReference type="PANTHER" id="PTHR45785:SF2">
    <property type="entry name" value="COMPLEMENT FACTOR H-RELATED"/>
    <property type="match status" value="1"/>
</dbReference>
<name>A0A9F5IM62_PYTBI</name>
<dbReference type="FunFam" id="2.10.70.10:FF:000014">
    <property type="entry name" value="Membrane cofactor protein"/>
    <property type="match status" value="1"/>
</dbReference>
<evidence type="ECO:0000313" key="10">
    <source>
        <dbReference type="RefSeq" id="XP_025021987.1"/>
    </source>
</evidence>
<dbReference type="RefSeq" id="XP_025021987.1">
    <property type="nucleotide sequence ID" value="XM_025166219.1"/>
</dbReference>
<dbReference type="Proteomes" id="UP000695026">
    <property type="component" value="Unplaced"/>
</dbReference>
<reference evidence="10" key="1">
    <citation type="submission" date="2025-08" db="UniProtKB">
        <authorList>
            <consortium name="RefSeq"/>
        </authorList>
    </citation>
    <scope>IDENTIFICATION</scope>
    <source>
        <tissue evidence="10">Liver</tissue>
    </source>
</reference>
<dbReference type="KEGG" id="pbi:103058289"/>
<protein>
    <submittedName>
        <fullName evidence="10">Complement receptor type 2-like</fullName>
    </submittedName>
</protein>
<dbReference type="OrthoDB" id="8961654at2759"/>
<evidence type="ECO:0000256" key="1">
    <source>
        <dbReference type="ARBA" id="ARBA00004328"/>
    </source>
</evidence>
<evidence type="ECO:0000256" key="4">
    <source>
        <dbReference type="ARBA" id="ARBA00022737"/>
    </source>
</evidence>
<dbReference type="InterPro" id="IPR000436">
    <property type="entry name" value="Sushi_SCR_CCP_dom"/>
</dbReference>
<evidence type="ECO:0000259" key="8">
    <source>
        <dbReference type="PROSITE" id="PS50923"/>
    </source>
</evidence>
<feature type="domain" description="Sushi" evidence="8">
    <location>
        <begin position="150"/>
        <end position="217"/>
    </location>
</feature>
<dbReference type="SMART" id="SM00032">
    <property type="entry name" value="CCP"/>
    <property type="match status" value="3"/>
</dbReference>